<organism evidence="1">
    <name type="scientific">Oryza punctata</name>
    <name type="common">Red rice</name>
    <dbReference type="NCBI Taxonomy" id="4537"/>
    <lineage>
        <taxon>Eukaryota</taxon>
        <taxon>Viridiplantae</taxon>
        <taxon>Streptophyta</taxon>
        <taxon>Embryophyta</taxon>
        <taxon>Tracheophyta</taxon>
        <taxon>Spermatophyta</taxon>
        <taxon>Magnoliopsida</taxon>
        <taxon>Liliopsida</taxon>
        <taxon>Poales</taxon>
        <taxon>Poaceae</taxon>
        <taxon>BOP clade</taxon>
        <taxon>Oryzoideae</taxon>
        <taxon>Oryzeae</taxon>
        <taxon>Oryzinae</taxon>
        <taxon>Oryza</taxon>
    </lineage>
</organism>
<evidence type="ECO:0000313" key="2">
    <source>
        <dbReference type="Proteomes" id="UP000026962"/>
    </source>
</evidence>
<proteinExistence type="predicted"/>
<keyword evidence="2" id="KW-1185">Reference proteome</keyword>
<dbReference type="AlphaFoldDB" id="A0A0E0JZ10"/>
<dbReference type="EnsemblPlants" id="OPUNC02G12510.1">
    <property type="protein sequence ID" value="OPUNC02G12510.1"/>
    <property type="gene ID" value="OPUNC02G12510"/>
</dbReference>
<protein>
    <submittedName>
        <fullName evidence="1">Uncharacterized protein</fullName>
    </submittedName>
</protein>
<sequence>MSPHRIEEPGSLSILTLPPPQHANSRQHIKAAAKAKHTCTSPFFSSSLSFSYLCLATASSPCSALHLAREDEPRAKDELTPSATLGVPLHGCREFKNLQRPSKRRNLAVHCFFCPHGKLISFEYSMFSSVSVMEVLNLCCNDRQISPVCQC</sequence>
<reference evidence="1" key="1">
    <citation type="submission" date="2015-04" db="UniProtKB">
        <authorList>
            <consortium name="EnsemblPlants"/>
        </authorList>
    </citation>
    <scope>IDENTIFICATION</scope>
</reference>
<dbReference type="HOGENOM" id="CLU_1734445_0_0_1"/>
<accession>A0A0E0JZ10</accession>
<name>A0A0E0JZ10_ORYPU</name>
<evidence type="ECO:0000313" key="1">
    <source>
        <dbReference type="EnsemblPlants" id="OPUNC02G12510.1"/>
    </source>
</evidence>
<dbReference type="Gramene" id="OPUNC02G12510.1">
    <property type="protein sequence ID" value="OPUNC02G12510.1"/>
    <property type="gene ID" value="OPUNC02G12510"/>
</dbReference>
<dbReference type="Proteomes" id="UP000026962">
    <property type="component" value="Chromosome 2"/>
</dbReference>
<reference evidence="1" key="2">
    <citation type="submission" date="2018-05" db="EMBL/GenBank/DDBJ databases">
        <title>OpunRS2 (Oryza punctata Reference Sequence Version 2).</title>
        <authorList>
            <person name="Zhang J."/>
            <person name="Kudrna D."/>
            <person name="Lee S."/>
            <person name="Talag J."/>
            <person name="Welchert J."/>
            <person name="Wing R.A."/>
        </authorList>
    </citation>
    <scope>NUCLEOTIDE SEQUENCE [LARGE SCALE GENOMIC DNA]</scope>
</reference>